<keyword evidence="1" id="KW-0560">Oxidoreductase</keyword>
<dbReference type="GO" id="GO:0016491">
    <property type="term" value="F:oxidoreductase activity"/>
    <property type="evidence" value="ECO:0007669"/>
    <property type="project" value="UniProtKB-KW"/>
</dbReference>
<proteinExistence type="predicted"/>
<evidence type="ECO:0000313" key="3">
    <source>
        <dbReference type="EMBL" id="KPJ53706.1"/>
    </source>
</evidence>
<dbReference type="PATRIC" id="fig|1703770.3.peg.1512"/>
<evidence type="ECO:0000259" key="2">
    <source>
        <dbReference type="Pfam" id="PF01058"/>
    </source>
</evidence>
<dbReference type="SUPFAM" id="SSF56770">
    <property type="entry name" value="HydA/Nqo6-like"/>
    <property type="match status" value="1"/>
</dbReference>
<gene>
    <name evidence="3" type="ORF">AMJ39_03500</name>
</gene>
<dbReference type="InterPro" id="IPR037024">
    <property type="entry name" value="NiFe_Hase_small_N_sf"/>
</dbReference>
<evidence type="ECO:0000313" key="4">
    <source>
        <dbReference type="Proteomes" id="UP000052008"/>
    </source>
</evidence>
<organism evidence="3 4">
    <name type="scientific">candidate division TA06 bacterium DG_24</name>
    <dbReference type="NCBI Taxonomy" id="1703770"/>
    <lineage>
        <taxon>Bacteria</taxon>
        <taxon>Bacteria division TA06</taxon>
    </lineage>
</organism>
<dbReference type="AlphaFoldDB" id="A0A0S7WU96"/>
<evidence type="ECO:0000256" key="1">
    <source>
        <dbReference type="ARBA" id="ARBA00023002"/>
    </source>
</evidence>
<name>A0A0S7WU96_UNCT6</name>
<dbReference type="PANTHER" id="PTHR42845:SF2">
    <property type="entry name" value="F420-NON-REDUCING HYDROGENASE VHU SUBUNIT G"/>
    <property type="match status" value="1"/>
</dbReference>
<dbReference type="EMBL" id="LIZS01000014">
    <property type="protein sequence ID" value="KPJ53706.1"/>
    <property type="molecule type" value="Genomic_DNA"/>
</dbReference>
<reference evidence="3 4" key="1">
    <citation type="journal article" date="2015" name="Microbiome">
        <title>Genomic resolution of linkages in carbon, nitrogen, and sulfur cycling among widespread estuary sediment bacteria.</title>
        <authorList>
            <person name="Baker B.J."/>
            <person name="Lazar C.S."/>
            <person name="Teske A.P."/>
            <person name="Dick G.J."/>
        </authorList>
    </citation>
    <scope>NUCLEOTIDE SEQUENCE [LARGE SCALE GENOMIC DNA]</scope>
    <source>
        <strain evidence="3">DG_24</strain>
    </source>
</reference>
<comment type="caution">
    <text evidence="3">The sequence shown here is derived from an EMBL/GenBank/DDBJ whole genome shotgun (WGS) entry which is preliminary data.</text>
</comment>
<dbReference type="STRING" id="1703770.AMJ39_03500"/>
<dbReference type="GO" id="GO:0051536">
    <property type="term" value="F:iron-sulfur cluster binding"/>
    <property type="evidence" value="ECO:0007669"/>
    <property type="project" value="InterPro"/>
</dbReference>
<protein>
    <submittedName>
        <fullName evidence="3">Methyl viologen-reducing hydrogenase</fullName>
    </submittedName>
</protein>
<dbReference type="Pfam" id="PF01058">
    <property type="entry name" value="Oxidored_q6"/>
    <property type="match status" value="1"/>
</dbReference>
<dbReference type="Proteomes" id="UP000052008">
    <property type="component" value="Unassembled WGS sequence"/>
</dbReference>
<dbReference type="Gene3D" id="3.40.50.700">
    <property type="entry name" value="NADH:ubiquinone oxidoreductase-like, 20kDa subunit"/>
    <property type="match status" value="1"/>
</dbReference>
<feature type="domain" description="NADH:ubiquinone oxidoreductase-like 20kDa subunit" evidence="2">
    <location>
        <begin position="13"/>
        <end position="171"/>
    </location>
</feature>
<dbReference type="PANTHER" id="PTHR42845">
    <property type="entry name" value="COENZYME F420-REDUCING HYDROGENASE, GAMMA SUBUNIT"/>
    <property type="match status" value="1"/>
</dbReference>
<dbReference type="InterPro" id="IPR006137">
    <property type="entry name" value="NADH_UbQ_OxRdtase-like_20kDa"/>
</dbReference>
<dbReference type="InterPro" id="IPR051349">
    <property type="entry name" value="Hydrogenase_assoc-protein"/>
</dbReference>
<sequence length="315" mass="34828">MPARVAEEWLNICGGCEVTILDIGEPLLDLLPQLEFVHMPVLMDHKYYGQTGEKTELEIPEADVGIISGGVRNEKEKHVTEEMRKKCKTLVALGSCACFGGIPALANMWTLEELYDKVYRESKTTDAADTPSENIPPLLDRVYAIDEVVNVDAYIPGCPTAPVLIVNALTAILEGKPFDLPERSVCDECPTKREKKAAGGQIKRLLEDMQFDQDGPWENTRCFMEQGYLCLGPVTRAGCGQSMVGEGEEIVPRCVKGYMPCRGCFGPIRKGANPMVDMLGAISSIGLDPKQVEDRRALLNRYIGAQKRLRPLPKR</sequence>
<accession>A0A0S7WU96</accession>